<dbReference type="AlphaFoldDB" id="A0A177I7X7"/>
<evidence type="ECO:0000313" key="2">
    <source>
        <dbReference type="EMBL" id="OAH24892.1"/>
    </source>
</evidence>
<dbReference type="Proteomes" id="UP000076947">
    <property type="component" value="Unassembled WGS sequence"/>
</dbReference>
<gene>
    <name evidence="2" type="ORF">AYJ05_11180</name>
</gene>
<proteinExistence type="predicted"/>
<reference evidence="3" key="1">
    <citation type="submission" date="2016-02" db="EMBL/GenBank/DDBJ databases">
        <authorList>
            <person name="Kaur G."/>
            <person name="Nair G.R."/>
            <person name="Mayilraj S."/>
        </authorList>
    </citation>
    <scope>NUCLEOTIDE SEQUENCE [LARGE SCALE GENOMIC DNA]</scope>
    <source>
        <strain evidence="3">GA-15</strain>
    </source>
</reference>
<keyword evidence="1" id="KW-1133">Transmembrane helix</keyword>
<feature type="transmembrane region" description="Helical" evidence="1">
    <location>
        <begin position="15"/>
        <end position="31"/>
    </location>
</feature>
<organism evidence="2 3">
    <name type="scientific">Corynebacterium stationis</name>
    <dbReference type="NCBI Taxonomy" id="1705"/>
    <lineage>
        <taxon>Bacteria</taxon>
        <taxon>Bacillati</taxon>
        <taxon>Actinomycetota</taxon>
        <taxon>Actinomycetes</taxon>
        <taxon>Mycobacteriales</taxon>
        <taxon>Corynebacteriaceae</taxon>
        <taxon>Corynebacterium</taxon>
    </lineage>
</organism>
<feature type="transmembrane region" description="Helical" evidence="1">
    <location>
        <begin position="37"/>
        <end position="59"/>
    </location>
</feature>
<dbReference type="EMBL" id="LSTQ01000027">
    <property type="protein sequence ID" value="OAH24892.1"/>
    <property type="molecule type" value="Genomic_DNA"/>
</dbReference>
<name>A0A177I7X7_9CORY</name>
<dbReference type="RefSeq" id="WP_066841220.1">
    <property type="nucleotide sequence ID" value="NZ_LSTQ01000027.1"/>
</dbReference>
<feature type="transmembrane region" description="Helical" evidence="1">
    <location>
        <begin position="151"/>
        <end position="172"/>
    </location>
</feature>
<protein>
    <submittedName>
        <fullName evidence="2">ABC transporter permease</fullName>
    </submittedName>
</protein>
<keyword evidence="1" id="KW-0472">Membrane</keyword>
<feature type="transmembrane region" description="Helical" evidence="1">
    <location>
        <begin position="219"/>
        <end position="240"/>
    </location>
</feature>
<sequence length="341" mass="37493">MNARLMWELVDKPKWAFRLVMFVFLTLGISTGTRMQYLYLVVMGLIALNGPAGDAFWILGLSRRDYNLQRRIEVGASVTIFVVVILLITQMPWFLIAGYLAIAAVVLFWDLTIPQTDKSRKKEILSQSSGRTDEGRFPPTIEGQLIDRPQVIGWILIVCLTVATSLIYWGIAVIWGGAWSQTVSILAIIWAAIFFMVYQDSLSSSLRDYVTFGGTRTFWAKRTILINAVVPGLLIAAGAVVPRWHLISALGAIYLLLVLMVIALGLTARTSWPVTAPVLIGAIALEVYIVIGINHESYILPTIAAVAGYVVGGLLLPSMARRTDIYSGGLARWLGMASTTS</sequence>
<keyword evidence="3" id="KW-1185">Reference proteome</keyword>
<feature type="transmembrane region" description="Helical" evidence="1">
    <location>
        <begin position="178"/>
        <end position="198"/>
    </location>
</feature>
<feature type="transmembrane region" description="Helical" evidence="1">
    <location>
        <begin position="274"/>
        <end position="293"/>
    </location>
</feature>
<feature type="transmembrane region" description="Helical" evidence="1">
    <location>
        <begin position="71"/>
        <end position="88"/>
    </location>
</feature>
<comment type="caution">
    <text evidence="2">The sequence shown here is derived from an EMBL/GenBank/DDBJ whole genome shotgun (WGS) entry which is preliminary data.</text>
</comment>
<evidence type="ECO:0000256" key="1">
    <source>
        <dbReference type="SAM" id="Phobius"/>
    </source>
</evidence>
<evidence type="ECO:0000313" key="3">
    <source>
        <dbReference type="Proteomes" id="UP000076947"/>
    </source>
</evidence>
<feature type="transmembrane region" description="Helical" evidence="1">
    <location>
        <begin position="246"/>
        <end position="267"/>
    </location>
</feature>
<dbReference type="OrthoDB" id="4427135at2"/>
<dbReference type="STRING" id="1705.CA21670_11800"/>
<accession>A0A177I7X7</accession>
<keyword evidence="1" id="KW-0812">Transmembrane</keyword>
<feature type="transmembrane region" description="Helical" evidence="1">
    <location>
        <begin position="299"/>
        <end position="316"/>
    </location>
</feature>